<reference evidence="1" key="1">
    <citation type="submission" date="2019-09" db="EMBL/GenBank/DDBJ databases">
        <title>Comparative Genomics of Leptospira interrogans Reveals Genome Plasticity - A Common Adaptive Strategy for Survival in Various Hosts.</title>
        <authorList>
            <person name="Ramli S.R."/>
            <person name="Bunk B."/>
            <person name="Goris M."/>
            <person name="Bhuju S."/>
            <person name="Jarek M."/>
            <person name="Sproer C."/>
            <person name="Mustakim S."/>
            <person name="Strommenger B."/>
            <person name="Pessler F."/>
        </authorList>
    </citation>
    <scope>NUCLEOTIDE SEQUENCE</scope>
    <source>
        <strain evidence="1">782</strain>
    </source>
</reference>
<dbReference type="Proteomes" id="UP000663124">
    <property type="component" value="Chromosome 2"/>
</dbReference>
<dbReference type="EMBL" id="CP043885">
    <property type="protein sequence ID" value="QOI44912.1"/>
    <property type="molecule type" value="Genomic_DNA"/>
</dbReference>
<gene>
    <name evidence="1" type="ORF">Lepto782_21390</name>
</gene>
<organism evidence="1 2">
    <name type="scientific">Leptospira interrogans serovar Canicola</name>
    <dbReference type="NCBI Taxonomy" id="211880"/>
    <lineage>
        <taxon>Bacteria</taxon>
        <taxon>Pseudomonadati</taxon>
        <taxon>Spirochaetota</taxon>
        <taxon>Spirochaetia</taxon>
        <taxon>Leptospirales</taxon>
        <taxon>Leptospiraceae</taxon>
        <taxon>Leptospira</taxon>
    </lineage>
</organism>
<evidence type="ECO:0000313" key="1">
    <source>
        <dbReference type="EMBL" id="QOI44912.1"/>
    </source>
</evidence>
<sequence>MTFRINPKTEKKSNYQLYVSSCYGLRRLWIVYKLFSTIKSCNSFHILRFDKNLLAQLQETYV</sequence>
<proteinExistence type="predicted"/>
<name>A0AAP9WGY1_LEPIR</name>
<dbReference type="AlphaFoldDB" id="A0AAP9WGY1"/>
<evidence type="ECO:0000313" key="2">
    <source>
        <dbReference type="Proteomes" id="UP000663124"/>
    </source>
</evidence>
<accession>A0AAP9WGY1</accession>
<protein>
    <submittedName>
        <fullName evidence="1">Uncharacterized protein</fullName>
    </submittedName>
</protein>